<organism evidence="2 3">
    <name type="scientific">Gymnopus androsaceus JB14</name>
    <dbReference type="NCBI Taxonomy" id="1447944"/>
    <lineage>
        <taxon>Eukaryota</taxon>
        <taxon>Fungi</taxon>
        <taxon>Dikarya</taxon>
        <taxon>Basidiomycota</taxon>
        <taxon>Agaricomycotina</taxon>
        <taxon>Agaricomycetes</taxon>
        <taxon>Agaricomycetidae</taxon>
        <taxon>Agaricales</taxon>
        <taxon>Marasmiineae</taxon>
        <taxon>Omphalotaceae</taxon>
        <taxon>Gymnopus</taxon>
    </lineage>
</organism>
<evidence type="ECO:0000313" key="2">
    <source>
        <dbReference type="EMBL" id="KAE9385355.1"/>
    </source>
</evidence>
<keyword evidence="3" id="KW-1185">Reference proteome</keyword>
<dbReference type="InterPro" id="IPR046496">
    <property type="entry name" value="DUF6589"/>
</dbReference>
<evidence type="ECO:0000313" key="3">
    <source>
        <dbReference type="Proteomes" id="UP000799118"/>
    </source>
</evidence>
<feature type="domain" description="DUF6589" evidence="1">
    <location>
        <begin position="3"/>
        <end position="54"/>
    </location>
</feature>
<dbReference type="OrthoDB" id="2496395at2759"/>
<gene>
    <name evidence="2" type="ORF">BT96DRAFT_840802</name>
</gene>
<sequence length="66" mass="7459">VAEVTATIPCGDFGQIEDLLPDLAAMFCSMGSNKYAIEIVTLIYNLKYIWSEEFGFVFYFVLFSLC</sequence>
<feature type="non-terminal residue" evidence="2">
    <location>
        <position position="1"/>
    </location>
</feature>
<dbReference type="Proteomes" id="UP000799118">
    <property type="component" value="Unassembled WGS sequence"/>
</dbReference>
<proteinExistence type="predicted"/>
<dbReference type="AlphaFoldDB" id="A0A6A4GJC1"/>
<name>A0A6A4GJC1_9AGAR</name>
<evidence type="ECO:0000259" key="1">
    <source>
        <dbReference type="Pfam" id="PF20231"/>
    </source>
</evidence>
<protein>
    <recommendedName>
        <fullName evidence="1">DUF6589 domain-containing protein</fullName>
    </recommendedName>
</protein>
<dbReference type="EMBL" id="ML769995">
    <property type="protein sequence ID" value="KAE9385355.1"/>
    <property type="molecule type" value="Genomic_DNA"/>
</dbReference>
<reference evidence="2" key="1">
    <citation type="journal article" date="2019" name="Environ. Microbiol.">
        <title>Fungal ecological strategies reflected in gene transcription - a case study of two litter decomposers.</title>
        <authorList>
            <person name="Barbi F."/>
            <person name="Kohler A."/>
            <person name="Barry K."/>
            <person name="Baskaran P."/>
            <person name="Daum C."/>
            <person name="Fauchery L."/>
            <person name="Ihrmark K."/>
            <person name="Kuo A."/>
            <person name="LaButti K."/>
            <person name="Lipzen A."/>
            <person name="Morin E."/>
            <person name="Grigoriev I.V."/>
            <person name="Henrissat B."/>
            <person name="Lindahl B."/>
            <person name="Martin F."/>
        </authorList>
    </citation>
    <scope>NUCLEOTIDE SEQUENCE</scope>
    <source>
        <strain evidence="2">JB14</strain>
    </source>
</reference>
<dbReference type="Pfam" id="PF20231">
    <property type="entry name" value="DUF6589"/>
    <property type="match status" value="1"/>
</dbReference>
<accession>A0A6A4GJC1</accession>